<protein>
    <submittedName>
        <fullName evidence="2">Uncharacterized protein</fullName>
    </submittedName>
</protein>
<evidence type="ECO:0000313" key="3">
    <source>
        <dbReference type="Proteomes" id="UP001626550"/>
    </source>
</evidence>
<dbReference type="Proteomes" id="UP001626550">
    <property type="component" value="Unassembled WGS sequence"/>
</dbReference>
<keyword evidence="3" id="KW-1185">Reference proteome</keyword>
<dbReference type="EMBL" id="JBJKFK010004502">
    <property type="protein sequence ID" value="KAL3308942.1"/>
    <property type="molecule type" value="Genomic_DNA"/>
</dbReference>
<accession>A0ABD2PN54</accession>
<dbReference type="AlphaFoldDB" id="A0ABD2PN54"/>
<comment type="caution">
    <text evidence="2">The sequence shown here is derived from an EMBL/GenBank/DDBJ whole genome shotgun (WGS) entry which is preliminary data.</text>
</comment>
<organism evidence="2 3">
    <name type="scientific">Cichlidogyrus casuarinus</name>
    <dbReference type="NCBI Taxonomy" id="1844966"/>
    <lineage>
        <taxon>Eukaryota</taxon>
        <taxon>Metazoa</taxon>
        <taxon>Spiralia</taxon>
        <taxon>Lophotrochozoa</taxon>
        <taxon>Platyhelminthes</taxon>
        <taxon>Monogenea</taxon>
        <taxon>Monopisthocotylea</taxon>
        <taxon>Dactylogyridea</taxon>
        <taxon>Ancyrocephalidae</taxon>
        <taxon>Cichlidogyrus</taxon>
    </lineage>
</organism>
<evidence type="ECO:0000313" key="2">
    <source>
        <dbReference type="EMBL" id="KAL3308942.1"/>
    </source>
</evidence>
<sequence>ILAKVYMNSMVVSVLCVPAIIICICHLYIVWKIRQASASKIRTSSCSSKRVSSTEEELPLKNRSLSSNSYQKGKAQHIRFAENVACNSVEKRKNTINRAKIKTVKMSFVIVLSEIDSLIF</sequence>
<dbReference type="Gene3D" id="1.20.1070.10">
    <property type="entry name" value="Rhodopsin 7-helix transmembrane proteins"/>
    <property type="match status" value="1"/>
</dbReference>
<name>A0ABD2PN54_9PLAT</name>
<feature type="non-terminal residue" evidence="2">
    <location>
        <position position="1"/>
    </location>
</feature>
<keyword evidence="1" id="KW-0812">Transmembrane</keyword>
<proteinExistence type="predicted"/>
<keyword evidence="1" id="KW-1133">Transmembrane helix</keyword>
<gene>
    <name evidence="2" type="ORF">Ciccas_012519</name>
</gene>
<evidence type="ECO:0000256" key="1">
    <source>
        <dbReference type="SAM" id="Phobius"/>
    </source>
</evidence>
<feature type="transmembrane region" description="Helical" evidence="1">
    <location>
        <begin position="6"/>
        <end position="31"/>
    </location>
</feature>
<reference evidence="2 3" key="1">
    <citation type="submission" date="2024-11" db="EMBL/GenBank/DDBJ databases">
        <title>Adaptive evolution of stress response genes in parasites aligns with host niche diversity.</title>
        <authorList>
            <person name="Hahn C."/>
            <person name="Resl P."/>
        </authorList>
    </citation>
    <scope>NUCLEOTIDE SEQUENCE [LARGE SCALE GENOMIC DNA]</scope>
    <source>
        <strain evidence="2">EGGRZ-B1_66</strain>
        <tissue evidence="2">Body</tissue>
    </source>
</reference>
<keyword evidence="1" id="KW-0472">Membrane</keyword>
<dbReference type="SUPFAM" id="SSF81321">
    <property type="entry name" value="Family A G protein-coupled receptor-like"/>
    <property type="match status" value="1"/>
</dbReference>